<accession>A0A392VSR0</accession>
<feature type="non-terminal residue" evidence="1">
    <location>
        <position position="1"/>
    </location>
</feature>
<comment type="caution">
    <text evidence="1">The sequence shown here is derived from an EMBL/GenBank/DDBJ whole genome shotgun (WGS) entry which is preliminary data.</text>
</comment>
<evidence type="ECO:0000313" key="2">
    <source>
        <dbReference type="Proteomes" id="UP000265520"/>
    </source>
</evidence>
<dbReference type="Proteomes" id="UP000265520">
    <property type="component" value="Unassembled WGS sequence"/>
</dbReference>
<reference evidence="1 2" key="1">
    <citation type="journal article" date="2018" name="Front. Plant Sci.">
        <title>Red Clover (Trifolium pratense) and Zigzag Clover (T. medium) - A Picture of Genomic Similarities and Differences.</title>
        <authorList>
            <person name="Dluhosova J."/>
            <person name="Istvanek J."/>
            <person name="Nedelnik J."/>
            <person name="Repkova J."/>
        </authorList>
    </citation>
    <scope>NUCLEOTIDE SEQUENCE [LARGE SCALE GENOMIC DNA]</scope>
    <source>
        <strain evidence="2">cv. 10/8</strain>
        <tissue evidence="1">Leaf</tissue>
    </source>
</reference>
<name>A0A392VSR0_9FABA</name>
<proteinExistence type="predicted"/>
<protein>
    <submittedName>
        <fullName evidence="1">Uncharacterized protein</fullName>
    </submittedName>
</protein>
<sequence>VDLSLEVKS</sequence>
<dbReference type="EMBL" id="LXQA011268707">
    <property type="protein sequence ID" value="MCI91316.1"/>
    <property type="molecule type" value="Genomic_DNA"/>
</dbReference>
<evidence type="ECO:0000313" key="1">
    <source>
        <dbReference type="EMBL" id="MCI91316.1"/>
    </source>
</evidence>
<keyword evidence="2" id="KW-1185">Reference proteome</keyword>
<organism evidence="1 2">
    <name type="scientific">Trifolium medium</name>
    <dbReference type="NCBI Taxonomy" id="97028"/>
    <lineage>
        <taxon>Eukaryota</taxon>
        <taxon>Viridiplantae</taxon>
        <taxon>Streptophyta</taxon>
        <taxon>Embryophyta</taxon>
        <taxon>Tracheophyta</taxon>
        <taxon>Spermatophyta</taxon>
        <taxon>Magnoliopsida</taxon>
        <taxon>eudicotyledons</taxon>
        <taxon>Gunneridae</taxon>
        <taxon>Pentapetalae</taxon>
        <taxon>rosids</taxon>
        <taxon>fabids</taxon>
        <taxon>Fabales</taxon>
        <taxon>Fabaceae</taxon>
        <taxon>Papilionoideae</taxon>
        <taxon>50 kb inversion clade</taxon>
        <taxon>NPAAA clade</taxon>
        <taxon>Hologalegina</taxon>
        <taxon>IRL clade</taxon>
        <taxon>Trifolieae</taxon>
        <taxon>Trifolium</taxon>
    </lineage>
</organism>